<organism evidence="3 4">
    <name type="scientific">Nocardia africana</name>
    <dbReference type="NCBI Taxonomy" id="134964"/>
    <lineage>
        <taxon>Bacteria</taxon>
        <taxon>Bacillati</taxon>
        <taxon>Actinomycetota</taxon>
        <taxon>Actinomycetes</taxon>
        <taxon>Mycobacteriales</taxon>
        <taxon>Nocardiaceae</taxon>
        <taxon>Nocardia</taxon>
    </lineage>
</organism>
<dbReference type="InterPro" id="IPR011008">
    <property type="entry name" value="Dimeric_a/b-barrel"/>
</dbReference>
<evidence type="ECO:0000259" key="2">
    <source>
        <dbReference type="Pfam" id="PF03795"/>
    </source>
</evidence>
<feature type="domain" description="YCII-related" evidence="2">
    <location>
        <begin position="24"/>
        <end position="82"/>
    </location>
</feature>
<dbReference type="AlphaFoldDB" id="A0A378WWQ9"/>
<dbReference type="EMBL" id="UGRU01000001">
    <property type="protein sequence ID" value="SUA44854.1"/>
    <property type="molecule type" value="Genomic_DNA"/>
</dbReference>
<reference evidence="3 4" key="1">
    <citation type="submission" date="2018-06" db="EMBL/GenBank/DDBJ databases">
        <authorList>
            <consortium name="Pathogen Informatics"/>
            <person name="Doyle S."/>
        </authorList>
    </citation>
    <scope>NUCLEOTIDE SEQUENCE [LARGE SCALE GENOMIC DNA]</scope>
    <source>
        <strain evidence="3 4">NCTC13184</strain>
    </source>
</reference>
<evidence type="ECO:0000313" key="3">
    <source>
        <dbReference type="EMBL" id="SUA44854.1"/>
    </source>
</evidence>
<dbReference type="SUPFAM" id="SSF54909">
    <property type="entry name" value="Dimeric alpha+beta barrel"/>
    <property type="match status" value="1"/>
</dbReference>
<dbReference type="RefSeq" id="WP_062965264.1">
    <property type="nucleotide sequence ID" value="NZ_JAJFOE010000001.1"/>
</dbReference>
<sequence>MAEWIFFMHPPRDNFIATMTVDERSAFAAHTEWLARLDAAGVLLVAGPTLGTVNTGVGIFTADDEAAARRIIADEPVTTGGFMRGDLRPIQLGYLNPRTESEPVT</sequence>
<dbReference type="Gene3D" id="3.30.70.1060">
    <property type="entry name" value="Dimeric alpha+beta barrel"/>
    <property type="match status" value="1"/>
</dbReference>
<comment type="similarity">
    <text evidence="1">Belongs to the YciI family.</text>
</comment>
<evidence type="ECO:0000313" key="4">
    <source>
        <dbReference type="Proteomes" id="UP000255082"/>
    </source>
</evidence>
<accession>A0A378WWQ9</accession>
<evidence type="ECO:0000256" key="1">
    <source>
        <dbReference type="ARBA" id="ARBA00007689"/>
    </source>
</evidence>
<protein>
    <submittedName>
        <fullName evidence="3">YCII-related domain</fullName>
    </submittedName>
</protein>
<dbReference type="InterPro" id="IPR005545">
    <property type="entry name" value="YCII"/>
</dbReference>
<proteinExistence type="inferred from homology"/>
<name>A0A378WWQ9_9NOCA</name>
<dbReference type="OrthoDB" id="6928805at2"/>
<gene>
    <name evidence="3" type="ORF">NCTC13184_03376</name>
</gene>
<dbReference type="Proteomes" id="UP000255082">
    <property type="component" value="Unassembled WGS sequence"/>
</dbReference>
<dbReference type="Pfam" id="PF03795">
    <property type="entry name" value="YCII"/>
    <property type="match status" value="1"/>
</dbReference>